<dbReference type="RefSeq" id="WP_164654414.1">
    <property type="nucleotide sequence ID" value="NZ_JAAIJR010000051.1"/>
</dbReference>
<protein>
    <submittedName>
        <fullName evidence="3">Plasmid pRiA4b ORF-3 family protein</fullName>
    </submittedName>
</protein>
<dbReference type="InterPro" id="IPR024047">
    <property type="entry name" value="MM3350-like_sf"/>
</dbReference>
<sequence>MTKTHTRAPTSTHQLQAPDFERHPPGSILRDFDALLDLIGDQGLPLTPGHLFAMKTLESINQRLTHPLELGLKRAMQKSYPHINGLYLVLRASGLAWIDTASKKPHLHLDPVVLASWSSLNAAERYFALLKAWWGRSSEEMIGERASWGRDASMRVVTFLKRLPATGDLMMDTPDDVEFLRYSPGFHHLALLELFGFLDLRAMPPAEGKGWRPERVALTAWGRSLLGHLASFMRQPWDTESDADIPILEGRDFFDPLARFEHWSELVRPHIPDWRHELEIPEDPFQPGQHLLKVALGKDCWRRIAIGGETALDALADTILDAFDFDDSDHLYRFSYQDRFGCTVEIDPPHLAGASEYVADEIKVGDLALCEGMRIDFLFDFGDDWRFELLVERVNEEPASQEPQVLEAHGAAPEQYEDW</sequence>
<keyword evidence="4" id="KW-1185">Reference proteome</keyword>
<name>A0A6P1DYS6_9GAMM</name>
<feature type="region of interest" description="Disordered" evidence="1">
    <location>
        <begin position="1"/>
        <end position="23"/>
    </location>
</feature>
<dbReference type="AlphaFoldDB" id="A0A6P1DYS6"/>
<dbReference type="Pfam" id="PF07929">
    <property type="entry name" value="PRiA4_ORF3"/>
    <property type="match status" value="1"/>
</dbReference>
<dbReference type="Gene3D" id="3.10.290.30">
    <property type="entry name" value="MM3350-like"/>
    <property type="match status" value="1"/>
</dbReference>
<organism evidence="3 4">
    <name type="scientific">Thiorhodococcus mannitoliphagus</name>
    <dbReference type="NCBI Taxonomy" id="329406"/>
    <lineage>
        <taxon>Bacteria</taxon>
        <taxon>Pseudomonadati</taxon>
        <taxon>Pseudomonadota</taxon>
        <taxon>Gammaproteobacteria</taxon>
        <taxon>Chromatiales</taxon>
        <taxon>Chromatiaceae</taxon>
        <taxon>Thiorhodococcus</taxon>
    </lineage>
</organism>
<reference evidence="3 4" key="2">
    <citation type="submission" date="2020-02" db="EMBL/GenBank/DDBJ databases">
        <title>Genome sequences of Thiorhodococcus mannitoliphagus and Thiorhodococcus minor, purple sulfur photosynthetic bacteria in the gammaproteobacterial family, Chromatiaceae.</title>
        <authorList>
            <person name="Aviles F.A."/>
            <person name="Meyer T.E."/>
            <person name="Kyndt J.A."/>
        </authorList>
    </citation>
    <scope>NUCLEOTIDE SEQUENCE [LARGE SCALE GENOMIC DNA]</scope>
    <source>
        <strain evidence="3 4">DSM 18266</strain>
    </source>
</reference>
<evidence type="ECO:0000259" key="2">
    <source>
        <dbReference type="Pfam" id="PF07929"/>
    </source>
</evidence>
<evidence type="ECO:0000256" key="1">
    <source>
        <dbReference type="SAM" id="MobiDB-lite"/>
    </source>
</evidence>
<comment type="caution">
    <text evidence="3">The sequence shown here is derived from an EMBL/GenBank/DDBJ whole genome shotgun (WGS) entry which is preliminary data.</text>
</comment>
<dbReference type="InterPro" id="IPR012912">
    <property type="entry name" value="Plasmid_pRiA4b_Orf3-like"/>
</dbReference>
<accession>A0A6P1DYS6</accession>
<evidence type="ECO:0000313" key="4">
    <source>
        <dbReference type="Proteomes" id="UP000471640"/>
    </source>
</evidence>
<gene>
    <name evidence="3" type="ORF">G3480_13485</name>
</gene>
<feature type="region of interest" description="Disordered" evidence="1">
    <location>
        <begin position="398"/>
        <end position="419"/>
    </location>
</feature>
<feature type="domain" description="Plasmid pRiA4b Orf3-like" evidence="2">
    <location>
        <begin position="298"/>
        <end position="414"/>
    </location>
</feature>
<dbReference type="SUPFAM" id="SSF159941">
    <property type="entry name" value="MM3350-like"/>
    <property type="match status" value="1"/>
</dbReference>
<proteinExistence type="predicted"/>
<dbReference type="Proteomes" id="UP000471640">
    <property type="component" value="Unassembled WGS sequence"/>
</dbReference>
<reference evidence="4" key="1">
    <citation type="journal article" date="2020" name="Microbiol. Resour. Announc.">
        <title>Draft Genome Sequences of Thiorhodococcus mannitoliphagus and Thiorhodococcus minor, Purple Sulfur Photosynthetic Bacteria in the Gammaproteobacterial Family Chromatiaceae.</title>
        <authorList>
            <person name="Aviles F.A."/>
            <person name="Meyer T.E."/>
            <person name="Kyndt J.A."/>
        </authorList>
    </citation>
    <scope>NUCLEOTIDE SEQUENCE [LARGE SCALE GENOMIC DNA]</scope>
    <source>
        <strain evidence="4">DSM 18266</strain>
    </source>
</reference>
<evidence type="ECO:0000313" key="3">
    <source>
        <dbReference type="EMBL" id="NEX21312.1"/>
    </source>
</evidence>
<dbReference type="EMBL" id="JAAIJR010000051">
    <property type="protein sequence ID" value="NEX21312.1"/>
    <property type="molecule type" value="Genomic_DNA"/>
</dbReference>